<keyword evidence="4" id="KW-0479">Metal-binding</keyword>
<dbReference type="InterPro" id="IPR003609">
    <property type="entry name" value="Pan_app"/>
</dbReference>
<keyword evidence="11" id="KW-1185">Reference proteome</keyword>
<evidence type="ECO:0000313" key="10">
    <source>
        <dbReference type="EMBL" id="KAH3752916.1"/>
    </source>
</evidence>
<evidence type="ECO:0000256" key="1">
    <source>
        <dbReference type="ARBA" id="ARBA00002219"/>
    </source>
</evidence>
<accession>A0A9D4DP89</accession>
<evidence type="ECO:0000256" key="6">
    <source>
        <dbReference type="ARBA" id="ARBA00022837"/>
    </source>
</evidence>
<protein>
    <recommendedName>
        <fullName evidence="9">Fucolectin tachylectin-4 pentraxin-1 domain-containing protein</fullName>
    </recommendedName>
</protein>
<dbReference type="GO" id="GO:0042806">
    <property type="term" value="F:fucose binding"/>
    <property type="evidence" value="ECO:0007669"/>
    <property type="project" value="UniProtKB-ARBA"/>
</dbReference>
<dbReference type="GO" id="GO:0001868">
    <property type="term" value="P:regulation of complement activation, lectin pathway"/>
    <property type="evidence" value="ECO:0007669"/>
    <property type="project" value="UniProtKB-ARBA"/>
</dbReference>
<evidence type="ECO:0000256" key="8">
    <source>
        <dbReference type="SAM" id="SignalP"/>
    </source>
</evidence>
<dbReference type="Proteomes" id="UP000828390">
    <property type="component" value="Unassembled WGS sequence"/>
</dbReference>
<reference evidence="10" key="1">
    <citation type="journal article" date="2019" name="bioRxiv">
        <title>The Genome of the Zebra Mussel, Dreissena polymorpha: A Resource for Invasive Species Research.</title>
        <authorList>
            <person name="McCartney M.A."/>
            <person name="Auch B."/>
            <person name="Kono T."/>
            <person name="Mallez S."/>
            <person name="Zhang Y."/>
            <person name="Obille A."/>
            <person name="Becker A."/>
            <person name="Abrahante J.E."/>
            <person name="Garbe J."/>
            <person name="Badalamenti J.P."/>
            <person name="Herman A."/>
            <person name="Mangelson H."/>
            <person name="Liachko I."/>
            <person name="Sullivan S."/>
            <person name="Sone E.D."/>
            <person name="Koren S."/>
            <person name="Silverstein K.A.T."/>
            <person name="Beckman K.B."/>
            <person name="Gohl D.M."/>
        </authorList>
    </citation>
    <scope>NUCLEOTIDE SEQUENCE</scope>
    <source>
        <strain evidence="10">Duluth1</strain>
        <tissue evidence="10">Whole animal</tissue>
    </source>
</reference>
<feature type="signal peptide" evidence="8">
    <location>
        <begin position="1"/>
        <end position="23"/>
    </location>
</feature>
<keyword evidence="8" id="KW-0732">Signal</keyword>
<dbReference type="SMART" id="SM00607">
    <property type="entry name" value="FTP"/>
    <property type="match status" value="1"/>
</dbReference>
<keyword evidence="5" id="KW-0430">Lectin</keyword>
<sequence length="245" mass="27268">MKGWNFYKCFIVQVSVLLQTSDAVNVALGKPANQTDTYLTETADRAVDGDNLTCTHTSSHNASWWVNLQKIFLIRSVTIYNRNANSYRLTDVELYVGFSERGFQSLEGFHSGEVGASYTFNLPAPVYGQWIRVTRSKPYESLMLCEVEVEGTPYSAENGVHYLVFQGYVHTSAAMDVYAKVGSKLVCASMCSKTENCITAYFNKPTLTCSLFDSLAFQKGDIENDVTVVTSIAITNNSRKQLFGI</sequence>
<comment type="similarity">
    <text evidence="2">Belongs to the fucolectin family.</text>
</comment>
<dbReference type="SUPFAM" id="SSF49785">
    <property type="entry name" value="Galactose-binding domain-like"/>
    <property type="match status" value="1"/>
</dbReference>
<evidence type="ECO:0000256" key="5">
    <source>
        <dbReference type="ARBA" id="ARBA00022734"/>
    </source>
</evidence>
<organism evidence="10 11">
    <name type="scientific">Dreissena polymorpha</name>
    <name type="common">Zebra mussel</name>
    <name type="synonym">Mytilus polymorpha</name>
    <dbReference type="NCBI Taxonomy" id="45954"/>
    <lineage>
        <taxon>Eukaryota</taxon>
        <taxon>Metazoa</taxon>
        <taxon>Spiralia</taxon>
        <taxon>Lophotrochozoa</taxon>
        <taxon>Mollusca</taxon>
        <taxon>Bivalvia</taxon>
        <taxon>Autobranchia</taxon>
        <taxon>Heteroconchia</taxon>
        <taxon>Euheterodonta</taxon>
        <taxon>Imparidentia</taxon>
        <taxon>Neoheterodontei</taxon>
        <taxon>Myida</taxon>
        <taxon>Dreissenoidea</taxon>
        <taxon>Dreissenidae</taxon>
        <taxon>Dreissena</taxon>
    </lineage>
</organism>
<keyword evidence="7" id="KW-1015">Disulfide bond</keyword>
<evidence type="ECO:0000256" key="2">
    <source>
        <dbReference type="ARBA" id="ARBA00010147"/>
    </source>
</evidence>
<evidence type="ECO:0000259" key="9">
    <source>
        <dbReference type="SMART" id="SM00607"/>
    </source>
</evidence>
<comment type="caution">
    <text evidence="10">The sequence shown here is derived from an EMBL/GenBank/DDBJ whole genome shotgun (WGS) entry which is preliminary data.</text>
</comment>
<dbReference type="InterPro" id="IPR008979">
    <property type="entry name" value="Galactose-bd-like_sf"/>
</dbReference>
<comment type="function">
    <text evidence="1">Acts as a defensive agent. Recognizes blood group fucosylated oligosaccharides including A, B, H and Lewis B-type antigens. Does not recognize Lewis A antigen and has low affinity for monovalent haptens.</text>
</comment>
<dbReference type="InterPro" id="IPR006585">
    <property type="entry name" value="FTP1"/>
</dbReference>
<dbReference type="PANTHER" id="PTHR45713">
    <property type="entry name" value="FTP DOMAIN-CONTAINING PROTEIN"/>
    <property type="match status" value="1"/>
</dbReference>
<evidence type="ECO:0000313" key="11">
    <source>
        <dbReference type="Proteomes" id="UP000828390"/>
    </source>
</evidence>
<evidence type="ECO:0000256" key="3">
    <source>
        <dbReference type="ARBA" id="ARBA00011233"/>
    </source>
</evidence>
<proteinExistence type="inferred from homology"/>
<gene>
    <name evidence="10" type="ORF">DPMN_187542</name>
</gene>
<evidence type="ECO:0000256" key="7">
    <source>
        <dbReference type="ARBA" id="ARBA00023157"/>
    </source>
</evidence>
<reference evidence="10" key="2">
    <citation type="submission" date="2020-11" db="EMBL/GenBank/DDBJ databases">
        <authorList>
            <person name="McCartney M.A."/>
            <person name="Auch B."/>
            <person name="Kono T."/>
            <person name="Mallez S."/>
            <person name="Becker A."/>
            <person name="Gohl D.M."/>
            <person name="Silverstein K.A.T."/>
            <person name="Koren S."/>
            <person name="Bechman K.B."/>
            <person name="Herman A."/>
            <person name="Abrahante J.E."/>
            <person name="Garbe J."/>
        </authorList>
    </citation>
    <scope>NUCLEOTIDE SEQUENCE</scope>
    <source>
        <strain evidence="10">Duluth1</strain>
        <tissue evidence="10">Whole animal</tissue>
    </source>
</reference>
<dbReference type="EMBL" id="JAIWYP010000010">
    <property type="protein sequence ID" value="KAH3752916.1"/>
    <property type="molecule type" value="Genomic_DNA"/>
</dbReference>
<name>A0A9D4DP89_DREPO</name>
<feature type="chain" id="PRO_5038484132" description="Fucolectin tachylectin-4 pentraxin-1 domain-containing protein" evidence="8">
    <location>
        <begin position="24"/>
        <end position="245"/>
    </location>
</feature>
<dbReference type="Pfam" id="PF00024">
    <property type="entry name" value="PAN_1"/>
    <property type="match status" value="1"/>
</dbReference>
<feature type="domain" description="Fucolectin tachylectin-4 pentraxin-1" evidence="9">
    <location>
        <begin position="23"/>
        <end position="157"/>
    </location>
</feature>
<keyword evidence="6" id="KW-0106">Calcium</keyword>
<dbReference type="AlphaFoldDB" id="A0A9D4DP89"/>
<dbReference type="PANTHER" id="PTHR45713:SF6">
    <property type="entry name" value="F5_8 TYPE C DOMAIN-CONTAINING PROTEIN"/>
    <property type="match status" value="1"/>
</dbReference>
<dbReference type="GO" id="GO:0046872">
    <property type="term" value="F:metal ion binding"/>
    <property type="evidence" value="ECO:0007669"/>
    <property type="project" value="UniProtKB-KW"/>
</dbReference>
<evidence type="ECO:0000256" key="4">
    <source>
        <dbReference type="ARBA" id="ARBA00022723"/>
    </source>
</evidence>
<dbReference type="GO" id="GO:0010185">
    <property type="term" value="P:regulation of cellular defense response"/>
    <property type="evidence" value="ECO:0007669"/>
    <property type="project" value="UniProtKB-ARBA"/>
</dbReference>
<dbReference type="Pfam" id="PF22633">
    <property type="entry name" value="F5_F8_type_C_2"/>
    <property type="match status" value="1"/>
</dbReference>
<dbReference type="Gene3D" id="2.60.120.260">
    <property type="entry name" value="Galactose-binding domain-like"/>
    <property type="match status" value="1"/>
</dbReference>
<dbReference type="InterPro" id="IPR051941">
    <property type="entry name" value="BG_Antigen-Binding_Lectin"/>
</dbReference>
<comment type="subunit">
    <text evidence="3">Homotrimer.</text>
</comment>